<feature type="compositionally biased region" description="Basic and acidic residues" evidence="2">
    <location>
        <begin position="179"/>
        <end position="211"/>
    </location>
</feature>
<dbReference type="InterPro" id="IPR000305">
    <property type="entry name" value="GIY-YIG_endonuc"/>
</dbReference>
<dbReference type="Pfam" id="PF01541">
    <property type="entry name" value="GIY-YIG"/>
    <property type="match status" value="1"/>
</dbReference>
<reference evidence="4" key="1">
    <citation type="journal article" date="2020" name="Nature">
        <title>Giant virus diversity and host interactions through global metagenomics.</title>
        <authorList>
            <person name="Schulz F."/>
            <person name="Roux S."/>
            <person name="Paez-Espino D."/>
            <person name="Jungbluth S."/>
            <person name="Walsh D.A."/>
            <person name="Denef V.J."/>
            <person name="McMahon K.D."/>
            <person name="Konstantinidis K.T."/>
            <person name="Eloe-Fadrosh E.A."/>
            <person name="Kyrpides N.C."/>
            <person name="Woyke T."/>
        </authorList>
    </citation>
    <scope>NUCLEOTIDE SEQUENCE</scope>
    <source>
        <strain evidence="4">GVMAG-M-3300020728-1</strain>
    </source>
</reference>
<evidence type="ECO:0000313" key="4">
    <source>
        <dbReference type="EMBL" id="QHT03256.1"/>
    </source>
</evidence>
<proteinExistence type="predicted"/>
<evidence type="ECO:0000256" key="1">
    <source>
        <dbReference type="ARBA" id="ARBA00010045"/>
    </source>
</evidence>
<dbReference type="Gene3D" id="3.40.1440.10">
    <property type="entry name" value="GIY-YIG endonuclease"/>
    <property type="match status" value="1"/>
</dbReference>
<sequence length="211" mass="24263">MAYGHIYKITNTINGKEYYGQTIQTPPIRRWYAHKNSAKHGRDCCKALNNSLRLHGTDNFKFEVICSCDSKEELNKKEIELISVNNSLVPNGYNILKGGSSSTLTDDIRKKMSDSRKGILHPWQKERMKGNTYKLGKKESDETKSKKSHAMKGNINKLGKKESDETKFKKSKAHMGKKQSPEHIANRLRSIKETLERRKNERSESNLHLEV</sequence>
<organism evidence="4">
    <name type="scientific">viral metagenome</name>
    <dbReference type="NCBI Taxonomy" id="1070528"/>
    <lineage>
        <taxon>unclassified sequences</taxon>
        <taxon>metagenomes</taxon>
        <taxon>organismal metagenomes</taxon>
    </lineage>
</organism>
<dbReference type="InterPro" id="IPR003611">
    <property type="entry name" value="NUMOD3"/>
</dbReference>
<dbReference type="CDD" id="cd10443">
    <property type="entry name" value="GIY-YIG_HE_Tlr8p_PBC-V_like"/>
    <property type="match status" value="1"/>
</dbReference>
<dbReference type="GO" id="GO:0004519">
    <property type="term" value="F:endonuclease activity"/>
    <property type="evidence" value="ECO:0007669"/>
    <property type="project" value="InterPro"/>
</dbReference>
<evidence type="ECO:0000259" key="3">
    <source>
        <dbReference type="PROSITE" id="PS50164"/>
    </source>
</evidence>
<name>A0A6C0CER1_9ZZZZ</name>
<comment type="similarity">
    <text evidence="1">To endonucleases of group I introns of fungi and phage.</text>
</comment>
<dbReference type="NCBIfam" id="TIGR01453">
    <property type="entry name" value="grpIintron_endo"/>
    <property type="match status" value="1"/>
</dbReference>
<accession>A0A6C0CER1</accession>
<dbReference type="InterPro" id="IPR006350">
    <property type="entry name" value="Intron_endoG1"/>
</dbReference>
<dbReference type="InterPro" id="IPR035901">
    <property type="entry name" value="GIY-YIG_endonuc_sf"/>
</dbReference>
<dbReference type="PROSITE" id="PS50164">
    <property type="entry name" value="GIY_YIG"/>
    <property type="match status" value="1"/>
</dbReference>
<feature type="compositionally biased region" description="Basic and acidic residues" evidence="2">
    <location>
        <begin position="136"/>
        <end position="145"/>
    </location>
</feature>
<feature type="domain" description="GIY-YIG" evidence="3">
    <location>
        <begin position="2"/>
        <end position="95"/>
    </location>
</feature>
<dbReference type="AlphaFoldDB" id="A0A6C0CER1"/>
<feature type="region of interest" description="Disordered" evidence="2">
    <location>
        <begin position="127"/>
        <end position="211"/>
    </location>
</feature>
<evidence type="ECO:0000256" key="2">
    <source>
        <dbReference type="SAM" id="MobiDB-lite"/>
    </source>
</evidence>
<dbReference type="EMBL" id="MN739408">
    <property type="protein sequence ID" value="QHT03256.1"/>
    <property type="molecule type" value="Genomic_DNA"/>
</dbReference>
<protein>
    <recommendedName>
        <fullName evidence="3">GIY-YIG domain-containing protein</fullName>
    </recommendedName>
</protein>
<feature type="compositionally biased region" description="Basic and acidic residues" evidence="2">
    <location>
        <begin position="159"/>
        <end position="168"/>
    </location>
</feature>
<dbReference type="SMART" id="SM00465">
    <property type="entry name" value="GIYc"/>
    <property type="match status" value="1"/>
</dbReference>
<dbReference type="SUPFAM" id="SSF82771">
    <property type="entry name" value="GIY-YIG endonuclease"/>
    <property type="match status" value="1"/>
</dbReference>
<dbReference type="GO" id="GO:0003677">
    <property type="term" value="F:DNA binding"/>
    <property type="evidence" value="ECO:0007669"/>
    <property type="project" value="InterPro"/>
</dbReference>
<dbReference type="Pfam" id="PF07460">
    <property type="entry name" value="NUMOD3"/>
    <property type="match status" value="1"/>
</dbReference>